<evidence type="ECO:0000256" key="1">
    <source>
        <dbReference type="PROSITE-ProRule" id="PRU00175"/>
    </source>
</evidence>
<evidence type="ECO:0000256" key="2">
    <source>
        <dbReference type="SAM" id="MobiDB-lite"/>
    </source>
</evidence>
<feature type="region of interest" description="Disordered" evidence="2">
    <location>
        <begin position="48"/>
        <end position="103"/>
    </location>
</feature>
<accession>A0A7S1MRJ0</accession>
<dbReference type="Gene3D" id="3.30.40.10">
    <property type="entry name" value="Zinc/RING finger domain, C3HC4 (zinc finger)"/>
    <property type="match status" value="1"/>
</dbReference>
<keyword evidence="1" id="KW-0862">Zinc</keyword>
<dbReference type="EMBL" id="HBGE01042843">
    <property type="protein sequence ID" value="CAD9138721.1"/>
    <property type="molecule type" value="Transcribed_RNA"/>
</dbReference>
<dbReference type="SUPFAM" id="SSF57850">
    <property type="entry name" value="RING/U-box"/>
    <property type="match status" value="1"/>
</dbReference>
<feature type="domain" description="RING-type" evidence="3">
    <location>
        <begin position="149"/>
        <end position="188"/>
    </location>
</feature>
<dbReference type="InterPro" id="IPR013083">
    <property type="entry name" value="Znf_RING/FYVE/PHD"/>
</dbReference>
<reference evidence="4" key="1">
    <citation type="submission" date="2021-01" db="EMBL/GenBank/DDBJ databases">
        <authorList>
            <person name="Corre E."/>
            <person name="Pelletier E."/>
            <person name="Niang G."/>
            <person name="Scheremetjew M."/>
            <person name="Finn R."/>
            <person name="Kale V."/>
            <person name="Holt S."/>
            <person name="Cochrane G."/>
            <person name="Meng A."/>
            <person name="Brown T."/>
            <person name="Cohen L."/>
        </authorList>
    </citation>
    <scope>NUCLEOTIDE SEQUENCE</scope>
    <source>
        <strain evidence="4">OF101</strain>
    </source>
</reference>
<dbReference type="InterPro" id="IPR001841">
    <property type="entry name" value="Znf_RING"/>
</dbReference>
<dbReference type="PROSITE" id="PS50089">
    <property type="entry name" value="ZF_RING_2"/>
    <property type="match status" value="1"/>
</dbReference>
<keyword evidence="1" id="KW-0863">Zinc-finger</keyword>
<feature type="compositionally biased region" description="Low complexity" evidence="2">
    <location>
        <begin position="84"/>
        <end position="103"/>
    </location>
</feature>
<evidence type="ECO:0000259" key="3">
    <source>
        <dbReference type="PROSITE" id="PS50089"/>
    </source>
</evidence>
<keyword evidence="1" id="KW-0479">Metal-binding</keyword>
<dbReference type="GO" id="GO:0008270">
    <property type="term" value="F:zinc ion binding"/>
    <property type="evidence" value="ECO:0007669"/>
    <property type="project" value="UniProtKB-KW"/>
</dbReference>
<protein>
    <recommendedName>
        <fullName evidence="3">RING-type domain-containing protein</fullName>
    </recommendedName>
</protein>
<name>A0A7S1MRJ0_ALECA</name>
<gene>
    <name evidence="4" type="ORF">ACAT0790_LOCUS25845</name>
</gene>
<dbReference type="AlphaFoldDB" id="A0A7S1MRJ0"/>
<organism evidence="4">
    <name type="scientific">Alexandrium catenella</name>
    <name type="common">Red tide dinoflagellate</name>
    <name type="synonym">Gonyaulax catenella</name>
    <dbReference type="NCBI Taxonomy" id="2925"/>
    <lineage>
        <taxon>Eukaryota</taxon>
        <taxon>Sar</taxon>
        <taxon>Alveolata</taxon>
        <taxon>Dinophyceae</taxon>
        <taxon>Gonyaulacales</taxon>
        <taxon>Pyrocystaceae</taxon>
        <taxon>Alexandrium</taxon>
    </lineage>
</organism>
<evidence type="ECO:0000313" key="4">
    <source>
        <dbReference type="EMBL" id="CAD9138721.1"/>
    </source>
</evidence>
<proteinExistence type="predicted"/>
<sequence>MRGWLSRRPASNEAVETIDVELIDHPEGPELLGAVPRGPVASAASAIAAVTSSPPDAAPLNRRKRPRGEERMGPEIGAGGAGGSSASAMPAAGRPEAGAPTVAGARGSAAAPAASNQMEVQEVCKELAQLVDKPLAGSLAAAAASLPACVICRQLPIRPAVAALCGHFACGDCWACWVAHKFECPVCRRKVRPNNLIRVRGWGEP</sequence>
<dbReference type="Pfam" id="PF13920">
    <property type="entry name" value="zf-C3HC4_3"/>
    <property type="match status" value="1"/>
</dbReference>